<accession>Q1QCA1</accession>
<dbReference type="KEGG" id="pcr:Pcryo_0921"/>
<keyword evidence="2" id="KW-0812">Transmembrane</keyword>
<reference evidence="3" key="1">
    <citation type="submission" date="2006-03" db="EMBL/GenBank/DDBJ databases">
        <title>Complete sequence of chromosome of Psychrobacter cryohalolentis K5.</title>
        <authorList>
            <consortium name="US DOE Joint Genome Institute"/>
            <person name="Copeland A."/>
            <person name="Lucas S."/>
            <person name="Lapidus A."/>
            <person name="Barry K."/>
            <person name="Detter J.C."/>
            <person name="Glavina del Rio T."/>
            <person name="Hammon N."/>
            <person name="Israni S."/>
            <person name="Dalin E."/>
            <person name="Tice H."/>
            <person name="Pitluck S."/>
            <person name="Brettin T."/>
            <person name="Bruce D."/>
            <person name="Han C."/>
            <person name="Tapia R."/>
            <person name="Sims D.R."/>
            <person name="Gilna P."/>
            <person name="Schmutz J."/>
            <person name="Larimer F."/>
            <person name="Land M."/>
            <person name="Hauser L."/>
            <person name="Kyrpides N."/>
            <person name="Kim E."/>
            <person name="Richardson P."/>
        </authorList>
    </citation>
    <scope>NUCLEOTIDE SEQUENCE</scope>
    <source>
        <strain evidence="3">K5</strain>
    </source>
</reference>
<keyword evidence="2" id="KW-1133">Transmembrane helix</keyword>
<sequence>MNTKNSKSEFIELSANGSIPAKTSQNILDNIQSIDFVEFNDETYPIKKNKSMWNEDYFRGELSLIQHKEFSKKRCEHIIAVKHYLQDYKVEGFGINNEQYAPAITETSKSTLENSNETQEIDVSLISENPDADALKDILKEYEPKESLQLSIAKKDIRAVQNIIKFDLKNNRLLVKDIIQEVMFVSQNIPEAFLEYEEDKFCLAIIENNNSWNKDYFLLQQSYLNHNFAMERLMHLINVRDYLAQKGVEGFEHIKVQPKPKPQFNNTSSSSSSSKQSSHVKQENSFMKTAVIIGGAVLAGILALIAKLR</sequence>
<dbReference type="STRING" id="335284.Pcryo_0921"/>
<organism evidence="3 4">
    <name type="scientific">Psychrobacter cryohalolentis (strain ATCC BAA-1226 / DSM 17306 / VKM B-2378 / K5)</name>
    <dbReference type="NCBI Taxonomy" id="335284"/>
    <lineage>
        <taxon>Bacteria</taxon>
        <taxon>Pseudomonadati</taxon>
        <taxon>Pseudomonadota</taxon>
        <taxon>Gammaproteobacteria</taxon>
        <taxon>Moraxellales</taxon>
        <taxon>Moraxellaceae</taxon>
        <taxon>Psychrobacter</taxon>
    </lineage>
</organism>
<keyword evidence="2" id="KW-0472">Membrane</keyword>
<evidence type="ECO:0000313" key="3">
    <source>
        <dbReference type="EMBL" id="ABE74702.1"/>
    </source>
</evidence>
<dbReference type="EMBL" id="CP000323">
    <property type="protein sequence ID" value="ABE74702.1"/>
    <property type="molecule type" value="Genomic_DNA"/>
</dbReference>
<dbReference type="Proteomes" id="UP000002425">
    <property type="component" value="Chromosome"/>
</dbReference>
<evidence type="ECO:0008006" key="5">
    <source>
        <dbReference type="Google" id="ProtNLM"/>
    </source>
</evidence>
<protein>
    <recommendedName>
        <fullName evidence="5">Transmembrane protein</fullName>
    </recommendedName>
</protein>
<keyword evidence="4" id="KW-1185">Reference proteome</keyword>
<dbReference type="HOGENOM" id="CLU_899774_0_0_6"/>
<evidence type="ECO:0000256" key="2">
    <source>
        <dbReference type="SAM" id="Phobius"/>
    </source>
</evidence>
<evidence type="ECO:0000256" key="1">
    <source>
        <dbReference type="SAM" id="MobiDB-lite"/>
    </source>
</evidence>
<feature type="transmembrane region" description="Helical" evidence="2">
    <location>
        <begin position="286"/>
        <end position="306"/>
    </location>
</feature>
<gene>
    <name evidence="3" type="ordered locus">Pcryo_0921</name>
</gene>
<dbReference type="AlphaFoldDB" id="Q1QCA1"/>
<dbReference type="eggNOG" id="ENOG50335KY">
    <property type="taxonomic scope" value="Bacteria"/>
</dbReference>
<dbReference type="RefSeq" id="WP_011513263.1">
    <property type="nucleotide sequence ID" value="NC_007969.1"/>
</dbReference>
<proteinExistence type="predicted"/>
<evidence type="ECO:0000313" key="4">
    <source>
        <dbReference type="Proteomes" id="UP000002425"/>
    </source>
</evidence>
<feature type="region of interest" description="Disordered" evidence="1">
    <location>
        <begin position="257"/>
        <end position="279"/>
    </location>
</feature>
<name>Q1QCA1_PSYCK</name>
<feature type="compositionally biased region" description="Low complexity" evidence="1">
    <location>
        <begin position="268"/>
        <end position="277"/>
    </location>
</feature>